<feature type="transmembrane region" description="Helical" evidence="7">
    <location>
        <begin position="205"/>
        <end position="225"/>
    </location>
</feature>
<comment type="similarity">
    <text evidence="5">Belongs to the SAT4 family.</text>
</comment>
<feature type="transmembrane region" description="Helical" evidence="7">
    <location>
        <begin position="76"/>
        <end position="96"/>
    </location>
</feature>
<feature type="region of interest" description="Disordered" evidence="6">
    <location>
        <begin position="378"/>
        <end position="428"/>
    </location>
</feature>
<evidence type="ECO:0000256" key="5">
    <source>
        <dbReference type="ARBA" id="ARBA00038359"/>
    </source>
</evidence>
<evidence type="ECO:0000256" key="7">
    <source>
        <dbReference type="SAM" id="Phobius"/>
    </source>
</evidence>
<dbReference type="Pfam" id="PF20684">
    <property type="entry name" value="Fung_rhodopsin"/>
    <property type="match status" value="1"/>
</dbReference>
<evidence type="ECO:0000256" key="3">
    <source>
        <dbReference type="ARBA" id="ARBA00022989"/>
    </source>
</evidence>
<gene>
    <name evidence="9" type="ORF">EJ04DRAFT_554059</name>
</gene>
<protein>
    <recommendedName>
        <fullName evidence="8">Rhodopsin domain-containing protein</fullName>
    </recommendedName>
</protein>
<evidence type="ECO:0000256" key="2">
    <source>
        <dbReference type="ARBA" id="ARBA00022692"/>
    </source>
</evidence>
<feature type="transmembrane region" description="Helical" evidence="7">
    <location>
        <begin position="155"/>
        <end position="177"/>
    </location>
</feature>
<feature type="domain" description="Rhodopsin" evidence="8">
    <location>
        <begin position="79"/>
        <end position="300"/>
    </location>
</feature>
<organism evidence="9 10">
    <name type="scientific">Polyplosphaeria fusca</name>
    <dbReference type="NCBI Taxonomy" id="682080"/>
    <lineage>
        <taxon>Eukaryota</taxon>
        <taxon>Fungi</taxon>
        <taxon>Dikarya</taxon>
        <taxon>Ascomycota</taxon>
        <taxon>Pezizomycotina</taxon>
        <taxon>Dothideomycetes</taxon>
        <taxon>Pleosporomycetidae</taxon>
        <taxon>Pleosporales</taxon>
        <taxon>Tetraplosphaeriaceae</taxon>
        <taxon>Polyplosphaeria</taxon>
    </lineage>
</organism>
<evidence type="ECO:0000259" key="8">
    <source>
        <dbReference type="Pfam" id="PF20684"/>
    </source>
</evidence>
<keyword evidence="2 7" id="KW-0812">Transmembrane</keyword>
<sequence>MSDSGIDPETILPLPAQLRPAMISNSSWELDIAAENCSQPLLNVCISFAILETFFIIAFIFSWYFNNNNSNNTRAVLRLILAAYIFCFTGIILGILKITLGGAGYHEDTLHPSTVRRMRQLVKAHEVIYVLSIPCPKLAMLCLYFRLFRTKTAHYLLYTTGLIVITTCVFGFISAFANCRPFTAFWNDPQHAHCTMNTMTAFRYYSIPNIVTDVIMLLIPIPALWRLNVGTLVKIGVFLTFVVSTIGIVTAVLRFVSFANNYMFVDITFRSISNISWSIVEPGVYLVAATIPTLRPLVRRMFRELNEVLPVSQILTDRYKLGGASTRADRSPTPQQFQLRREPSRELLKTIGRKPSRTLQLDDYHRAHCYEAALTSPMSMDEKSVNSADKSCSSEEVPKPSPPQPVRLRPLNPNFVFPDVKAHDRRRR</sequence>
<evidence type="ECO:0000256" key="6">
    <source>
        <dbReference type="SAM" id="MobiDB-lite"/>
    </source>
</evidence>
<comment type="caution">
    <text evidence="9">The sequence shown here is derived from an EMBL/GenBank/DDBJ whole genome shotgun (WGS) entry which is preliminary data.</text>
</comment>
<evidence type="ECO:0000313" key="9">
    <source>
        <dbReference type="EMBL" id="KAF2732414.1"/>
    </source>
</evidence>
<dbReference type="InterPro" id="IPR052337">
    <property type="entry name" value="SAT4-like"/>
</dbReference>
<dbReference type="PANTHER" id="PTHR33048">
    <property type="entry name" value="PTH11-LIKE INTEGRAL MEMBRANE PROTEIN (AFU_ORTHOLOGUE AFUA_5G11245)"/>
    <property type="match status" value="1"/>
</dbReference>
<dbReference type="Proteomes" id="UP000799444">
    <property type="component" value="Unassembled WGS sequence"/>
</dbReference>
<dbReference type="EMBL" id="ML996177">
    <property type="protein sequence ID" value="KAF2732414.1"/>
    <property type="molecule type" value="Genomic_DNA"/>
</dbReference>
<accession>A0A9P4QTJ4</accession>
<dbReference type="GO" id="GO:0016020">
    <property type="term" value="C:membrane"/>
    <property type="evidence" value="ECO:0007669"/>
    <property type="project" value="UniProtKB-SubCell"/>
</dbReference>
<evidence type="ECO:0000256" key="1">
    <source>
        <dbReference type="ARBA" id="ARBA00004141"/>
    </source>
</evidence>
<keyword evidence="4 7" id="KW-0472">Membrane</keyword>
<reference evidence="9" key="1">
    <citation type="journal article" date="2020" name="Stud. Mycol.">
        <title>101 Dothideomycetes genomes: a test case for predicting lifestyles and emergence of pathogens.</title>
        <authorList>
            <person name="Haridas S."/>
            <person name="Albert R."/>
            <person name="Binder M."/>
            <person name="Bloem J."/>
            <person name="Labutti K."/>
            <person name="Salamov A."/>
            <person name="Andreopoulos B."/>
            <person name="Baker S."/>
            <person name="Barry K."/>
            <person name="Bills G."/>
            <person name="Bluhm B."/>
            <person name="Cannon C."/>
            <person name="Castanera R."/>
            <person name="Culley D."/>
            <person name="Daum C."/>
            <person name="Ezra D."/>
            <person name="Gonzalez J."/>
            <person name="Henrissat B."/>
            <person name="Kuo A."/>
            <person name="Liang C."/>
            <person name="Lipzen A."/>
            <person name="Lutzoni F."/>
            <person name="Magnuson J."/>
            <person name="Mondo S."/>
            <person name="Nolan M."/>
            <person name="Ohm R."/>
            <person name="Pangilinan J."/>
            <person name="Park H.-J."/>
            <person name="Ramirez L."/>
            <person name="Alfaro M."/>
            <person name="Sun H."/>
            <person name="Tritt A."/>
            <person name="Yoshinaga Y."/>
            <person name="Zwiers L.-H."/>
            <person name="Turgeon B."/>
            <person name="Goodwin S."/>
            <person name="Spatafora J."/>
            <person name="Crous P."/>
            <person name="Grigoriev I."/>
        </authorList>
    </citation>
    <scope>NUCLEOTIDE SEQUENCE</scope>
    <source>
        <strain evidence="9">CBS 125425</strain>
    </source>
</reference>
<feature type="transmembrane region" description="Helical" evidence="7">
    <location>
        <begin position="41"/>
        <end position="64"/>
    </location>
</feature>
<name>A0A9P4QTJ4_9PLEO</name>
<feature type="transmembrane region" description="Helical" evidence="7">
    <location>
        <begin position="232"/>
        <end position="255"/>
    </location>
</feature>
<dbReference type="InterPro" id="IPR049326">
    <property type="entry name" value="Rhodopsin_dom_fungi"/>
</dbReference>
<dbReference type="OrthoDB" id="5329176at2759"/>
<dbReference type="AlphaFoldDB" id="A0A9P4QTJ4"/>
<feature type="transmembrane region" description="Helical" evidence="7">
    <location>
        <begin position="275"/>
        <end position="294"/>
    </location>
</feature>
<feature type="transmembrane region" description="Helical" evidence="7">
    <location>
        <begin position="127"/>
        <end position="148"/>
    </location>
</feature>
<comment type="subcellular location">
    <subcellularLocation>
        <location evidence="1">Membrane</location>
        <topology evidence="1">Multi-pass membrane protein</topology>
    </subcellularLocation>
</comment>
<dbReference type="PANTHER" id="PTHR33048:SF156">
    <property type="entry name" value="INTEGRAL MEMBRANE PROTEIN"/>
    <property type="match status" value="1"/>
</dbReference>
<evidence type="ECO:0000256" key="4">
    <source>
        <dbReference type="ARBA" id="ARBA00023136"/>
    </source>
</evidence>
<keyword evidence="10" id="KW-1185">Reference proteome</keyword>
<proteinExistence type="inferred from homology"/>
<evidence type="ECO:0000313" key="10">
    <source>
        <dbReference type="Proteomes" id="UP000799444"/>
    </source>
</evidence>
<keyword evidence="3 7" id="KW-1133">Transmembrane helix</keyword>